<organism evidence="1 2">
    <name type="scientific">Ornithinimicrobium pratense</name>
    <dbReference type="NCBI Taxonomy" id="2593973"/>
    <lineage>
        <taxon>Bacteria</taxon>
        <taxon>Bacillati</taxon>
        <taxon>Actinomycetota</taxon>
        <taxon>Actinomycetes</taxon>
        <taxon>Micrococcales</taxon>
        <taxon>Ornithinimicrobiaceae</taxon>
        <taxon>Ornithinimicrobium</taxon>
    </lineage>
</organism>
<sequence>MTFDVPTYEWGRDGGMDAGVTGHLGFTDEGCTMLYQPGQEDKALPLVFPNATGIRYSNGARAVIDEHGDLYGVEGQPLSYAGGWVDPNESWTATCGAYDGPEVVMVNDEPAHGPSATEPAPPDAAVPTRLPTAADLGWYDVPTFVWDPEQGGDAALLEGRVTFTDDGCAVINHDGVRTGLVLPNARGHRGDHQGGAGIYATFPEVEIMIAEPGADAAYGGGSRANSGELADEWARLCPGSPVDNLFQVYDEDPWQ</sequence>
<proteinExistence type="predicted"/>
<dbReference type="KEGG" id="serw:FY030_05060"/>
<dbReference type="AlphaFoldDB" id="A0A5J6V3A1"/>
<dbReference type="EMBL" id="CP044427">
    <property type="protein sequence ID" value="QFG68168.1"/>
    <property type="molecule type" value="Genomic_DNA"/>
</dbReference>
<name>A0A5J6V3A1_9MICO</name>
<evidence type="ECO:0000313" key="2">
    <source>
        <dbReference type="Proteomes" id="UP000326546"/>
    </source>
</evidence>
<protein>
    <submittedName>
        <fullName evidence="1">Uncharacterized protein</fullName>
    </submittedName>
</protein>
<keyword evidence="2" id="KW-1185">Reference proteome</keyword>
<dbReference type="OrthoDB" id="4867392at2"/>
<dbReference type="Proteomes" id="UP000326546">
    <property type="component" value="Chromosome"/>
</dbReference>
<accession>A0A5J6V3A1</accession>
<reference evidence="1 2" key="1">
    <citation type="submission" date="2019-09" db="EMBL/GenBank/DDBJ databases">
        <title>Serinicoccus pratensis sp. nov., isolated from meadow soil.</title>
        <authorList>
            <person name="Zhang W."/>
        </authorList>
    </citation>
    <scope>NUCLEOTIDE SEQUENCE [LARGE SCALE GENOMIC DNA]</scope>
    <source>
        <strain evidence="1 2">W204</strain>
    </source>
</reference>
<dbReference type="RefSeq" id="WP_158060557.1">
    <property type="nucleotide sequence ID" value="NZ_CP044427.1"/>
</dbReference>
<evidence type="ECO:0000313" key="1">
    <source>
        <dbReference type="EMBL" id="QFG68168.1"/>
    </source>
</evidence>
<gene>
    <name evidence="1" type="ORF">FY030_05060</name>
</gene>